<gene>
    <name evidence="2" type="ORF">Pcinc_027022</name>
</gene>
<comment type="caution">
    <text evidence="2">The sequence shown here is derived from an EMBL/GenBank/DDBJ whole genome shotgun (WGS) entry which is preliminary data.</text>
</comment>
<evidence type="ECO:0000313" key="3">
    <source>
        <dbReference type="Proteomes" id="UP001286313"/>
    </source>
</evidence>
<evidence type="ECO:0000256" key="1">
    <source>
        <dbReference type="SAM" id="MobiDB-lite"/>
    </source>
</evidence>
<dbReference type="Proteomes" id="UP001286313">
    <property type="component" value="Unassembled WGS sequence"/>
</dbReference>
<feature type="region of interest" description="Disordered" evidence="1">
    <location>
        <begin position="1"/>
        <end position="33"/>
    </location>
</feature>
<proteinExistence type="predicted"/>
<reference evidence="2" key="1">
    <citation type="submission" date="2023-10" db="EMBL/GenBank/DDBJ databases">
        <title>Genome assemblies of two species of porcelain crab, Petrolisthes cinctipes and Petrolisthes manimaculis (Anomura: Porcellanidae).</title>
        <authorList>
            <person name="Angst P."/>
        </authorList>
    </citation>
    <scope>NUCLEOTIDE SEQUENCE</scope>
    <source>
        <strain evidence="2">PB745_01</strain>
        <tissue evidence="2">Gill</tissue>
    </source>
</reference>
<organism evidence="2 3">
    <name type="scientific">Petrolisthes cinctipes</name>
    <name type="common">Flat porcelain crab</name>
    <dbReference type="NCBI Taxonomy" id="88211"/>
    <lineage>
        <taxon>Eukaryota</taxon>
        <taxon>Metazoa</taxon>
        <taxon>Ecdysozoa</taxon>
        <taxon>Arthropoda</taxon>
        <taxon>Crustacea</taxon>
        <taxon>Multicrustacea</taxon>
        <taxon>Malacostraca</taxon>
        <taxon>Eumalacostraca</taxon>
        <taxon>Eucarida</taxon>
        <taxon>Decapoda</taxon>
        <taxon>Pleocyemata</taxon>
        <taxon>Anomura</taxon>
        <taxon>Galatheoidea</taxon>
        <taxon>Porcellanidae</taxon>
        <taxon>Petrolisthes</taxon>
    </lineage>
</organism>
<sequence>MDSDQDMDSNTRYGHGSGSLGVPDSGAASLDNVGDKAVCGNNGRSGAAYNGDHPAASMVLQAEAGVLVVVPPTLLV</sequence>
<protein>
    <submittedName>
        <fullName evidence="2">Uncharacterized protein</fullName>
    </submittedName>
</protein>
<evidence type="ECO:0000313" key="2">
    <source>
        <dbReference type="EMBL" id="KAK3867525.1"/>
    </source>
</evidence>
<dbReference type="EMBL" id="JAWQEG010003183">
    <property type="protein sequence ID" value="KAK3867525.1"/>
    <property type="molecule type" value="Genomic_DNA"/>
</dbReference>
<keyword evidence="3" id="KW-1185">Reference proteome</keyword>
<accession>A0AAE1F4U4</accession>
<name>A0AAE1F4U4_PETCI</name>
<dbReference type="AlphaFoldDB" id="A0AAE1F4U4"/>